<proteinExistence type="predicted"/>
<organism evidence="1 2">
    <name type="scientific">Araneus ventricosus</name>
    <name type="common">Orbweaver spider</name>
    <name type="synonym">Epeira ventricosa</name>
    <dbReference type="NCBI Taxonomy" id="182803"/>
    <lineage>
        <taxon>Eukaryota</taxon>
        <taxon>Metazoa</taxon>
        <taxon>Ecdysozoa</taxon>
        <taxon>Arthropoda</taxon>
        <taxon>Chelicerata</taxon>
        <taxon>Arachnida</taxon>
        <taxon>Araneae</taxon>
        <taxon>Araneomorphae</taxon>
        <taxon>Entelegynae</taxon>
        <taxon>Araneoidea</taxon>
        <taxon>Araneidae</taxon>
        <taxon>Araneus</taxon>
    </lineage>
</organism>
<evidence type="ECO:0000313" key="1">
    <source>
        <dbReference type="EMBL" id="GBN34454.1"/>
    </source>
</evidence>
<reference evidence="1 2" key="1">
    <citation type="journal article" date="2019" name="Sci. Rep.">
        <title>Orb-weaving spider Araneus ventricosus genome elucidates the spidroin gene catalogue.</title>
        <authorList>
            <person name="Kono N."/>
            <person name="Nakamura H."/>
            <person name="Ohtoshi R."/>
            <person name="Moran D.A.P."/>
            <person name="Shinohara A."/>
            <person name="Yoshida Y."/>
            <person name="Fujiwara M."/>
            <person name="Mori M."/>
            <person name="Tomita M."/>
            <person name="Arakawa K."/>
        </authorList>
    </citation>
    <scope>NUCLEOTIDE SEQUENCE [LARGE SCALE GENOMIC DNA]</scope>
</reference>
<accession>A0A4Y2N757</accession>
<dbReference type="EMBL" id="BGPR01207800">
    <property type="protein sequence ID" value="GBN34454.1"/>
    <property type="molecule type" value="Genomic_DNA"/>
</dbReference>
<gene>
    <name evidence="1" type="ORF">AVEN_90807_1</name>
</gene>
<dbReference type="AlphaFoldDB" id="A0A4Y2N757"/>
<evidence type="ECO:0000313" key="2">
    <source>
        <dbReference type="Proteomes" id="UP000499080"/>
    </source>
</evidence>
<sequence>MVVRRQRETSEECQARLQANAKRSEEPRHSACASNAVQWSLSVYKYNSNCVYESESTVNIRSISCICSLCGAKKWLSESLGLCCSNEKVQLSMLQELPEPLKSLLIGTASDSTHFLKTFKLIILHFV</sequence>
<dbReference type="OrthoDB" id="6279530at2759"/>
<comment type="caution">
    <text evidence="1">The sequence shown here is derived from an EMBL/GenBank/DDBJ whole genome shotgun (WGS) entry which is preliminary data.</text>
</comment>
<dbReference type="Proteomes" id="UP000499080">
    <property type="component" value="Unassembled WGS sequence"/>
</dbReference>
<name>A0A4Y2N757_ARAVE</name>
<protein>
    <submittedName>
        <fullName evidence="1">Uncharacterized protein</fullName>
    </submittedName>
</protein>
<keyword evidence="2" id="KW-1185">Reference proteome</keyword>